<keyword evidence="4 5" id="KW-0545">Nucleotide biosynthesis</keyword>
<dbReference type="HAMAP" id="MF_00008">
    <property type="entry name" value="Thymidy_synth_bact"/>
    <property type="match status" value="1"/>
</dbReference>
<dbReference type="Gene3D" id="3.30.572.10">
    <property type="entry name" value="Thymidylate synthase/dCMP hydroxymethylase domain"/>
    <property type="match status" value="1"/>
</dbReference>
<dbReference type="PANTHER" id="PTHR11548:SF1">
    <property type="entry name" value="THYMIDYLATE SYNTHASE 1"/>
    <property type="match status" value="1"/>
</dbReference>
<dbReference type="PROSITE" id="PS00091">
    <property type="entry name" value="THYMIDYLATE_SYNTHASE"/>
    <property type="match status" value="1"/>
</dbReference>
<dbReference type="InterPro" id="IPR036926">
    <property type="entry name" value="Thymidate_synth/dCMP_Mease_sf"/>
</dbReference>
<feature type="domain" description="Thymidylate synthase/dCMP hydroxymethylase" evidence="7">
    <location>
        <begin position="7"/>
        <end position="296"/>
    </location>
</feature>
<proteinExistence type="inferred from homology"/>
<dbReference type="InterPro" id="IPR000398">
    <property type="entry name" value="Thymidylate_synthase"/>
</dbReference>
<name>A0A248JR56_9PROT</name>
<comment type="similarity">
    <text evidence="5">Belongs to the thymidylate synthase family. Bacterial-type ThyA subfamily.</text>
</comment>
<dbReference type="GO" id="GO:0006235">
    <property type="term" value="P:dTTP biosynthetic process"/>
    <property type="evidence" value="ECO:0007669"/>
    <property type="project" value="UniProtKB-UniRule"/>
</dbReference>
<dbReference type="PRINTS" id="PR00108">
    <property type="entry name" value="THYMDSNTHASE"/>
</dbReference>
<evidence type="ECO:0000256" key="2">
    <source>
        <dbReference type="ARBA" id="ARBA00022603"/>
    </source>
</evidence>
<evidence type="ECO:0000313" key="9">
    <source>
        <dbReference type="Proteomes" id="UP000197153"/>
    </source>
</evidence>
<evidence type="ECO:0000259" key="7">
    <source>
        <dbReference type="Pfam" id="PF00303"/>
    </source>
</evidence>
<comment type="caution">
    <text evidence="5">Lacks conserved residue(s) required for the propagation of feature annotation.</text>
</comment>
<dbReference type="EC" id="2.1.1.45" evidence="1 5"/>
<feature type="binding site" description="in other chain" evidence="5">
    <location>
        <begin position="198"/>
        <end position="201"/>
    </location>
    <ligand>
        <name>dUMP</name>
        <dbReference type="ChEBI" id="CHEBI:246422"/>
        <note>ligand shared between dimeric partners</note>
    </ligand>
</feature>
<dbReference type="CDD" id="cd00351">
    <property type="entry name" value="TS_Pyrimidine_HMase"/>
    <property type="match status" value="1"/>
</dbReference>
<comment type="function">
    <text evidence="5">Catalyzes the reductive methylation of 2'-deoxyuridine-5'-monophosphate (dUMP) to 2'-deoxythymidine-5'-monophosphate (dTMP) while utilizing 5,10-methylenetetrahydrofolate (mTHF) as the methyl donor and reductant in the reaction, yielding dihydrofolate (DHF) as a by-product. This enzymatic reaction provides an intracellular de novo source of dTMP, an essential precursor for DNA biosynthesis.</text>
</comment>
<organism evidence="8 9">
    <name type="scientific">Nitrospirillum viridazoti CBAmc</name>
    <dbReference type="NCBI Taxonomy" id="1441467"/>
    <lineage>
        <taxon>Bacteria</taxon>
        <taxon>Pseudomonadati</taxon>
        <taxon>Pseudomonadota</taxon>
        <taxon>Alphaproteobacteria</taxon>
        <taxon>Rhodospirillales</taxon>
        <taxon>Azospirillaceae</taxon>
        <taxon>Nitrospirillum</taxon>
        <taxon>Nitrospirillum viridazoti</taxon>
    </lineage>
</organism>
<dbReference type="Pfam" id="PF00303">
    <property type="entry name" value="Thymidylat_synt"/>
    <property type="match status" value="1"/>
</dbReference>
<comment type="subunit">
    <text evidence="5">Homodimer.</text>
</comment>
<evidence type="ECO:0000256" key="5">
    <source>
        <dbReference type="HAMAP-Rule" id="MF_00008"/>
    </source>
</evidence>
<dbReference type="EMBL" id="CP022110">
    <property type="protein sequence ID" value="ASG21185.1"/>
    <property type="molecule type" value="Genomic_DNA"/>
</dbReference>
<reference evidence="8 9" key="1">
    <citation type="submission" date="2017-06" db="EMBL/GenBank/DDBJ databases">
        <title>Complete genome sequence of Nitrospirillum amazonense strain CBAmC, an endophytic nitrogen-fixing and plant growth-promoting bacterium, isolated from sugarcane.</title>
        <authorList>
            <person name="Schwab S."/>
            <person name="dos Santos Teixeira K.R."/>
            <person name="Simoes Araujo J.L."/>
            <person name="Soares Vidal M."/>
            <person name="Borges de Freitas H.R."/>
            <person name="Rivello Crivelaro A.L."/>
            <person name="Bueno de Camargo Nunes A."/>
            <person name="dos Santos C.M."/>
            <person name="Palmeira da Silva Rosa D."/>
            <person name="da Silva Padilha D."/>
            <person name="da Silva E."/>
            <person name="Araujo Terra L."/>
            <person name="Soares Mendes V."/>
            <person name="Farinelli L."/>
            <person name="Magalhaes Cruz L."/>
            <person name="Baldani J.I."/>
        </authorList>
    </citation>
    <scope>NUCLEOTIDE SEQUENCE [LARGE SCALE GENOMIC DNA]</scope>
    <source>
        <strain evidence="8 9">CBAmC</strain>
    </source>
</reference>
<evidence type="ECO:0000256" key="4">
    <source>
        <dbReference type="ARBA" id="ARBA00022727"/>
    </source>
</evidence>
<keyword evidence="2 5" id="KW-0489">Methyltransferase</keyword>
<feature type="active site" description="Nucleophile" evidence="5">
    <location>
        <position position="178"/>
    </location>
</feature>
<evidence type="ECO:0000313" key="8">
    <source>
        <dbReference type="EMBL" id="ASG21185.1"/>
    </source>
</evidence>
<keyword evidence="5" id="KW-0963">Cytoplasm</keyword>
<feature type="binding site" description="in other chain" evidence="5">
    <location>
        <begin position="239"/>
        <end position="241"/>
    </location>
    <ligand>
        <name>dUMP</name>
        <dbReference type="ChEBI" id="CHEBI:246422"/>
        <note>ligand shared between dimeric partners</note>
    </ligand>
</feature>
<dbReference type="NCBIfam" id="NF002497">
    <property type="entry name" value="PRK01827.1-3"/>
    <property type="match status" value="1"/>
</dbReference>
<gene>
    <name evidence="5 8" type="primary">thyA</name>
    <name evidence="8" type="ORF">Y958_10400</name>
</gene>
<evidence type="ECO:0000256" key="6">
    <source>
        <dbReference type="PROSITE-ProRule" id="PRU10016"/>
    </source>
</evidence>
<keyword evidence="3 5" id="KW-0808">Transferase</keyword>
<dbReference type="AlphaFoldDB" id="A0A248JR56"/>
<evidence type="ECO:0000256" key="1">
    <source>
        <dbReference type="ARBA" id="ARBA00011947"/>
    </source>
</evidence>
<keyword evidence="9" id="KW-1185">Reference proteome</keyword>
<dbReference type="RefSeq" id="WP_088871920.1">
    <property type="nucleotide sequence ID" value="NZ_CP022110.1"/>
</dbReference>
<feature type="binding site" description="in other chain" evidence="5">
    <location>
        <position position="25"/>
    </location>
    <ligand>
        <name>dUMP</name>
        <dbReference type="ChEBI" id="CHEBI:246422"/>
        <note>ligand shared between dimeric partners</note>
    </ligand>
</feature>
<dbReference type="InterPro" id="IPR020940">
    <property type="entry name" value="Thymidylate_synthase_AS"/>
</dbReference>
<dbReference type="Proteomes" id="UP000197153">
    <property type="component" value="Chromosome 1"/>
</dbReference>
<feature type="binding site" evidence="5">
    <location>
        <position position="201"/>
    </location>
    <ligand>
        <name>(6R)-5,10-methylene-5,6,7,8-tetrahydrofolate</name>
        <dbReference type="ChEBI" id="CHEBI:15636"/>
    </ligand>
</feature>
<accession>A0A248JR56</accession>
<dbReference type="NCBIfam" id="TIGR03284">
    <property type="entry name" value="thym_sym"/>
    <property type="match status" value="1"/>
</dbReference>
<feature type="active site" evidence="6">
    <location>
        <position position="178"/>
    </location>
</feature>
<protein>
    <recommendedName>
        <fullName evidence="1 5">Thymidylate synthase</fullName>
        <shortName evidence="5">TS</shortName>
        <shortName evidence="5">TSase</shortName>
        <ecNumber evidence="1 5">2.1.1.45</ecNumber>
    </recommendedName>
</protein>
<comment type="subcellular location">
    <subcellularLocation>
        <location evidence="5">Cytoplasm</location>
    </subcellularLocation>
</comment>
<feature type="binding site" description="in other chain" evidence="5">
    <location>
        <position position="209"/>
    </location>
    <ligand>
        <name>dUMP</name>
        <dbReference type="ChEBI" id="CHEBI:246422"/>
        <note>ligand shared between dimeric partners</note>
    </ligand>
</feature>
<dbReference type="InterPro" id="IPR023451">
    <property type="entry name" value="Thymidate_synth/dCMP_Mease_dom"/>
</dbReference>
<comment type="pathway">
    <text evidence="5">Pyrimidine metabolism; dTTP biosynthesis.</text>
</comment>
<feature type="binding site" evidence="5">
    <location>
        <begin position="158"/>
        <end position="159"/>
    </location>
    <ligand>
        <name>dUMP</name>
        <dbReference type="ChEBI" id="CHEBI:246422"/>
        <note>ligand shared between dimeric partners</note>
    </ligand>
</feature>
<dbReference type="PANTHER" id="PTHR11548">
    <property type="entry name" value="THYMIDYLATE SYNTHASE 1"/>
    <property type="match status" value="1"/>
</dbReference>
<comment type="catalytic activity">
    <reaction evidence="5">
        <text>dUMP + (6R)-5,10-methylene-5,6,7,8-tetrahydrofolate = 7,8-dihydrofolate + dTMP</text>
        <dbReference type="Rhea" id="RHEA:12104"/>
        <dbReference type="ChEBI" id="CHEBI:15636"/>
        <dbReference type="ChEBI" id="CHEBI:57451"/>
        <dbReference type="ChEBI" id="CHEBI:63528"/>
        <dbReference type="ChEBI" id="CHEBI:246422"/>
        <dbReference type="EC" id="2.1.1.45"/>
    </reaction>
</comment>
<sequence length="296" mass="33906">MAHPEYQYLSLLRRLIDHGAARVDRTGVGTKALFGEQMRFDLSAGFPLLTTKKIFHRQAIHEMLWFLSGDTSIRPLLANKVRIWTDWPLANYRKKSGEDISQEDFEARVLVDDTFAAQWGDLGPVYGKQWRRWQGPDGKVIDQIQDLVDGIRTNPTSRRLLFTGWNVADLPDMALPPCHMTYQFFVADGKLSGLIFQRSADTLLGLPWNLCEGALLIHMLAHQCDLSVGDLVWQGGDVHLYLNHIPQAEEQLTREPRPFPQLVIKRKPDSLFDYRFEDFEITGYDPHPHIKADVAV</sequence>
<dbReference type="UniPathway" id="UPA00575"/>
<dbReference type="GO" id="GO:0004799">
    <property type="term" value="F:thymidylate synthase activity"/>
    <property type="evidence" value="ECO:0007669"/>
    <property type="project" value="UniProtKB-UniRule"/>
</dbReference>
<dbReference type="SUPFAM" id="SSF55831">
    <property type="entry name" value="Thymidylate synthase/dCMP hydroxymethylase"/>
    <property type="match status" value="1"/>
</dbReference>
<dbReference type="GO" id="GO:0032259">
    <property type="term" value="P:methylation"/>
    <property type="evidence" value="ECO:0007669"/>
    <property type="project" value="UniProtKB-KW"/>
</dbReference>
<evidence type="ECO:0000256" key="3">
    <source>
        <dbReference type="ARBA" id="ARBA00022679"/>
    </source>
</evidence>
<dbReference type="InterPro" id="IPR045097">
    <property type="entry name" value="Thymidate_synth/dCMP_Mease"/>
</dbReference>
<dbReference type="FunFam" id="3.30.572.10:FF:000013">
    <property type="entry name" value="Thymidylate synthase"/>
    <property type="match status" value="1"/>
</dbReference>
<dbReference type="GO" id="GO:0005829">
    <property type="term" value="C:cytosol"/>
    <property type="evidence" value="ECO:0007669"/>
    <property type="project" value="TreeGrafter"/>
</dbReference>
<dbReference type="GO" id="GO:0006231">
    <property type="term" value="P:dTMP biosynthetic process"/>
    <property type="evidence" value="ECO:0007669"/>
    <property type="project" value="UniProtKB-UniRule"/>
</dbReference>
<dbReference type="KEGG" id="nao:Y958_10400"/>
<feature type="binding site" evidence="5">
    <location>
        <position position="295"/>
    </location>
    <ligand>
        <name>(6R)-5,10-methylene-5,6,7,8-tetrahydrofolate</name>
        <dbReference type="ChEBI" id="CHEBI:15636"/>
    </ligand>
</feature>